<dbReference type="Proteomes" id="UP000494269">
    <property type="component" value="Unassembled WGS sequence"/>
</dbReference>
<dbReference type="AlphaFoldDB" id="A0A6S6ZXN4"/>
<evidence type="ECO:0000256" key="1">
    <source>
        <dbReference type="SAM" id="MobiDB-lite"/>
    </source>
</evidence>
<protein>
    <submittedName>
        <fullName evidence="2">Uncharacterized protein</fullName>
    </submittedName>
</protein>
<gene>
    <name evidence="2" type="ORF">LMG3441_02627</name>
</gene>
<organism evidence="2 3">
    <name type="scientific">Achromobacter kerstersii</name>
    <dbReference type="NCBI Taxonomy" id="1353890"/>
    <lineage>
        <taxon>Bacteria</taxon>
        <taxon>Pseudomonadati</taxon>
        <taxon>Pseudomonadota</taxon>
        <taxon>Betaproteobacteria</taxon>
        <taxon>Burkholderiales</taxon>
        <taxon>Alcaligenaceae</taxon>
        <taxon>Achromobacter</taxon>
    </lineage>
</organism>
<reference evidence="2 3" key="1">
    <citation type="submission" date="2020-04" db="EMBL/GenBank/DDBJ databases">
        <authorList>
            <person name="De Canck E."/>
        </authorList>
    </citation>
    <scope>NUCLEOTIDE SEQUENCE [LARGE SCALE GENOMIC DNA]</scope>
    <source>
        <strain evidence="2 3">LMG 3441</strain>
    </source>
</reference>
<keyword evidence="3" id="KW-1185">Reference proteome</keyword>
<evidence type="ECO:0000313" key="2">
    <source>
        <dbReference type="EMBL" id="CAB3702202.1"/>
    </source>
</evidence>
<feature type="compositionally biased region" description="Low complexity" evidence="1">
    <location>
        <begin position="20"/>
        <end position="36"/>
    </location>
</feature>
<evidence type="ECO:0000313" key="3">
    <source>
        <dbReference type="Proteomes" id="UP000494269"/>
    </source>
</evidence>
<dbReference type="EMBL" id="CADIJQ010000003">
    <property type="protein sequence ID" value="CAB3702202.1"/>
    <property type="molecule type" value="Genomic_DNA"/>
</dbReference>
<feature type="region of interest" description="Disordered" evidence="1">
    <location>
        <begin position="1"/>
        <end position="42"/>
    </location>
</feature>
<proteinExistence type="predicted"/>
<name>A0A6S6ZXN4_9BURK</name>
<accession>A0A6S6ZXN4</accession>
<sequence>MKVGDLEPGDPMMSAHPDVSSNTDAASAYSAATGSAKRNISV</sequence>